<proteinExistence type="predicted"/>
<dbReference type="RefSeq" id="WP_124735961.1">
    <property type="nucleotide sequence ID" value="NZ_WSSB01000013.1"/>
</dbReference>
<evidence type="ECO:0000313" key="2">
    <source>
        <dbReference type="Proteomes" id="UP000467214"/>
    </source>
</evidence>
<dbReference type="Proteomes" id="UP000467214">
    <property type="component" value="Unassembled WGS sequence"/>
</dbReference>
<evidence type="ECO:0000313" key="1">
    <source>
        <dbReference type="EMBL" id="MXR37955.1"/>
    </source>
</evidence>
<dbReference type="PANTHER" id="PTHR40278:SF2">
    <property type="entry name" value="TYPE IV PILUS INNER MEMBRANE COMPONENT PILN"/>
    <property type="match status" value="1"/>
</dbReference>
<comment type="caution">
    <text evidence="1">The sequence shown here is derived from an EMBL/GenBank/DDBJ whole genome shotgun (WGS) entry which is preliminary data.</text>
</comment>
<accession>A0A845BNM1</accession>
<sequence>MIRINLLPYREMRRADHRRRFQNMLALAIAGSALLLAAGYALQSHALDSQLSRNQRLDSAIAELSVKLGKITELRQQRAALLARKDQAAQLQNGRSQAVRLFDDLIRFMPEGVYLKDFKQTGNTITLSGYAQSGARVSNYMGTLSDSGLFINPVLIEVKAAALGNLRASEFSLTMALQTQGDQEAHKTGAPQ</sequence>
<dbReference type="AlphaFoldDB" id="A0A845BNM1"/>
<dbReference type="InterPro" id="IPR007813">
    <property type="entry name" value="PilN"/>
</dbReference>
<dbReference type="EMBL" id="WSSB01000013">
    <property type="protein sequence ID" value="MXR37955.1"/>
    <property type="molecule type" value="Genomic_DNA"/>
</dbReference>
<dbReference type="PANTHER" id="PTHR40278">
    <property type="entry name" value="DNA UTILIZATION PROTEIN HOFN"/>
    <property type="match status" value="1"/>
</dbReference>
<dbReference type="GO" id="GO:0043107">
    <property type="term" value="P:type IV pilus-dependent motility"/>
    <property type="evidence" value="ECO:0007669"/>
    <property type="project" value="TreeGrafter"/>
</dbReference>
<name>A0A845BNM1_9NEIS</name>
<dbReference type="Pfam" id="PF05137">
    <property type="entry name" value="PilN"/>
    <property type="match status" value="1"/>
</dbReference>
<gene>
    <name evidence="1" type="ORF">GQF02_13325</name>
</gene>
<dbReference type="InterPro" id="IPR052534">
    <property type="entry name" value="Extracell_DNA_Util/SecSys_Comp"/>
</dbReference>
<keyword evidence="2" id="KW-1185">Reference proteome</keyword>
<protein>
    <submittedName>
        <fullName evidence="1">Fimbrial protein</fullName>
    </submittedName>
</protein>
<organism evidence="1 2">
    <name type="scientific">Craterilacuibacter sinensis</name>
    <dbReference type="NCBI Taxonomy" id="2686017"/>
    <lineage>
        <taxon>Bacteria</taxon>
        <taxon>Pseudomonadati</taxon>
        <taxon>Pseudomonadota</taxon>
        <taxon>Betaproteobacteria</taxon>
        <taxon>Neisseriales</taxon>
        <taxon>Neisseriaceae</taxon>
        <taxon>Craterilacuibacter</taxon>
    </lineage>
</organism>
<dbReference type="GO" id="GO:0043683">
    <property type="term" value="P:type IV pilus assembly"/>
    <property type="evidence" value="ECO:0007669"/>
    <property type="project" value="TreeGrafter"/>
</dbReference>
<reference evidence="1 2" key="1">
    <citation type="submission" date="2019-12" db="EMBL/GenBank/DDBJ databases">
        <title>Neisseriaceae gen. nov. sp. Genome sequencing and assembly.</title>
        <authorList>
            <person name="Liu Z."/>
            <person name="Li A."/>
        </authorList>
    </citation>
    <scope>NUCLEOTIDE SEQUENCE [LARGE SCALE GENOMIC DNA]</scope>
    <source>
        <strain evidence="1 2">B2N2-7</strain>
    </source>
</reference>